<keyword evidence="1" id="KW-1133">Transmembrane helix</keyword>
<evidence type="ECO:0000256" key="1">
    <source>
        <dbReference type="SAM" id="Phobius"/>
    </source>
</evidence>
<gene>
    <name evidence="2" type="ORF">EHF44_09505</name>
</gene>
<dbReference type="SUPFAM" id="SSF54523">
    <property type="entry name" value="Pili subunits"/>
    <property type="match status" value="1"/>
</dbReference>
<dbReference type="EMBL" id="CP033969">
    <property type="protein sequence ID" value="AZG13664.1"/>
    <property type="molecule type" value="Genomic_DNA"/>
</dbReference>
<feature type="transmembrane region" description="Helical" evidence="1">
    <location>
        <begin position="12"/>
        <end position="35"/>
    </location>
</feature>
<dbReference type="AlphaFoldDB" id="A0A3G8GZQ7"/>
<dbReference type="PANTHER" id="PTHR30093:SF47">
    <property type="entry name" value="TYPE IV PILUS NON-CORE MINOR PILIN PILE"/>
    <property type="match status" value="1"/>
</dbReference>
<keyword evidence="1" id="KW-0812">Transmembrane</keyword>
<dbReference type="NCBIfam" id="TIGR02532">
    <property type="entry name" value="IV_pilin_GFxxxE"/>
    <property type="match status" value="1"/>
</dbReference>
<keyword evidence="1" id="KW-0472">Membrane</keyword>
<proteinExistence type="predicted"/>
<dbReference type="Proteomes" id="UP000270411">
    <property type="component" value="Chromosome 1"/>
</dbReference>
<dbReference type="InterPro" id="IPR012902">
    <property type="entry name" value="N_methyl_site"/>
</dbReference>
<dbReference type="Gene3D" id="3.30.700.10">
    <property type="entry name" value="Glycoprotein, Type 4 Pilin"/>
    <property type="match status" value="1"/>
</dbReference>
<evidence type="ECO:0000313" key="3">
    <source>
        <dbReference type="Proteomes" id="UP000270411"/>
    </source>
</evidence>
<protein>
    <submittedName>
        <fullName evidence="2">Type IV pilin protein</fullName>
    </submittedName>
</protein>
<sequence>MHTRLRGRQAGFTLMELMVTVTVIGILAAIAYPSYQEFIRKGRRTEAKAALMENMQLFERHFSQVNTYYAAGTTVTWDGYKKYSGDNPTGAKYTISAIPCTGAGTPNDGQCVELRAKPNAGFDDPTCDALVLRSTNEKLVAIGSTAPKSVPNCW</sequence>
<dbReference type="OrthoDB" id="8592370at2"/>
<dbReference type="RefSeq" id="WP_124683518.1">
    <property type="nucleotide sequence ID" value="NZ_CP033969.1"/>
</dbReference>
<dbReference type="Pfam" id="PF07963">
    <property type="entry name" value="N_methyl"/>
    <property type="match status" value="1"/>
</dbReference>
<dbReference type="Pfam" id="PF16732">
    <property type="entry name" value="ComP_DUS"/>
    <property type="match status" value="1"/>
</dbReference>
<reference evidence="3" key="1">
    <citation type="submission" date="2018-11" db="EMBL/GenBank/DDBJ databases">
        <title>FDA dAtabase for Regulatory Grade micrObial Sequences (FDA-ARGOS): Supporting development and validation of Infectious Disease Dx tests.</title>
        <authorList>
            <person name="Goldberg B."/>
            <person name="Campos J."/>
            <person name="Tallon L."/>
            <person name="Sadzewicz L."/>
            <person name="Zhao X."/>
            <person name="Vavikolanu K."/>
            <person name="Mehta A."/>
            <person name="Aluvathingal J."/>
            <person name="Nadendla S."/>
            <person name="Geyer C."/>
            <person name="Nandy P."/>
            <person name="Yan Y."/>
            <person name="Sichtig H."/>
        </authorList>
    </citation>
    <scope>NUCLEOTIDE SEQUENCE [LARGE SCALE GENOMIC DNA]</scope>
    <source>
        <strain evidence="3">FDAARGOS_614</strain>
    </source>
</reference>
<dbReference type="PANTHER" id="PTHR30093">
    <property type="entry name" value="GENERAL SECRETION PATHWAY PROTEIN G"/>
    <property type="match status" value="1"/>
</dbReference>
<dbReference type="InterPro" id="IPR045584">
    <property type="entry name" value="Pilin-like"/>
</dbReference>
<dbReference type="InterPro" id="IPR031982">
    <property type="entry name" value="PilE-like"/>
</dbReference>
<dbReference type="KEGG" id="cpau:EHF44_09505"/>
<dbReference type="GO" id="GO:0043683">
    <property type="term" value="P:type IV pilus assembly"/>
    <property type="evidence" value="ECO:0007669"/>
    <property type="project" value="InterPro"/>
</dbReference>
<name>A0A3G8GZQ7_9BURK</name>
<accession>A0A3G8GZQ7</accession>
<organism evidence="2 3">
    <name type="scientific">Cupriavidus pauculus</name>
    <dbReference type="NCBI Taxonomy" id="82633"/>
    <lineage>
        <taxon>Bacteria</taxon>
        <taxon>Pseudomonadati</taxon>
        <taxon>Pseudomonadota</taxon>
        <taxon>Betaproteobacteria</taxon>
        <taxon>Burkholderiales</taxon>
        <taxon>Burkholderiaceae</taxon>
        <taxon>Cupriavidus</taxon>
    </lineage>
</organism>
<evidence type="ECO:0000313" key="2">
    <source>
        <dbReference type="EMBL" id="AZG13664.1"/>
    </source>
</evidence>